<evidence type="ECO:0000313" key="3">
    <source>
        <dbReference type="Proteomes" id="UP001469553"/>
    </source>
</evidence>
<evidence type="ECO:0000256" key="1">
    <source>
        <dbReference type="SAM" id="MobiDB-lite"/>
    </source>
</evidence>
<sequence length="139" mass="15271">MKARNMAHLDSKSPNSPRMCLKLSRRWELKLHLTGDFARRSQQTLKLCLGLLGLTGILPIGASSPPGSQWKAQGSNRQGFRLRSPPIPHCTRPLWPLSRVMSPSEGGPMFPFCARLDSIGESLATRHSTASPTSRVGLQ</sequence>
<feature type="region of interest" description="Disordered" evidence="1">
    <location>
        <begin position="63"/>
        <end position="85"/>
    </location>
</feature>
<gene>
    <name evidence="2" type="ORF">AMECASPLE_031861</name>
</gene>
<evidence type="ECO:0000313" key="2">
    <source>
        <dbReference type="EMBL" id="MEQ2293293.1"/>
    </source>
</evidence>
<keyword evidence="3" id="KW-1185">Reference proteome</keyword>
<accession>A0ABV0YHI3</accession>
<reference evidence="2 3" key="1">
    <citation type="submission" date="2021-06" db="EMBL/GenBank/DDBJ databases">
        <authorList>
            <person name="Palmer J.M."/>
        </authorList>
    </citation>
    <scope>NUCLEOTIDE SEQUENCE [LARGE SCALE GENOMIC DNA]</scope>
    <source>
        <strain evidence="2 3">AS_MEX2019</strain>
        <tissue evidence="2">Muscle</tissue>
    </source>
</reference>
<feature type="compositionally biased region" description="Polar residues" evidence="1">
    <location>
        <begin position="65"/>
        <end position="78"/>
    </location>
</feature>
<proteinExistence type="predicted"/>
<comment type="caution">
    <text evidence="2">The sequence shown here is derived from an EMBL/GenBank/DDBJ whole genome shotgun (WGS) entry which is preliminary data.</text>
</comment>
<name>A0ABV0YHI3_9TELE</name>
<dbReference type="EMBL" id="JAHRIP010032251">
    <property type="protein sequence ID" value="MEQ2293293.1"/>
    <property type="molecule type" value="Genomic_DNA"/>
</dbReference>
<organism evidence="2 3">
    <name type="scientific">Ameca splendens</name>
    <dbReference type="NCBI Taxonomy" id="208324"/>
    <lineage>
        <taxon>Eukaryota</taxon>
        <taxon>Metazoa</taxon>
        <taxon>Chordata</taxon>
        <taxon>Craniata</taxon>
        <taxon>Vertebrata</taxon>
        <taxon>Euteleostomi</taxon>
        <taxon>Actinopterygii</taxon>
        <taxon>Neopterygii</taxon>
        <taxon>Teleostei</taxon>
        <taxon>Neoteleostei</taxon>
        <taxon>Acanthomorphata</taxon>
        <taxon>Ovalentaria</taxon>
        <taxon>Atherinomorphae</taxon>
        <taxon>Cyprinodontiformes</taxon>
        <taxon>Goodeidae</taxon>
        <taxon>Ameca</taxon>
    </lineage>
</organism>
<protein>
    <submittedName>
        <fullName evidence="2">Uncharacterized protein</fullName>
    </submittedName>
</protein>
<dbReference type="Proteomes" id="UP001469553">
    <property type="component" value="Unassembled WGS sequence"/>
</dbReference>